<keyword evidence="10" id="KW-0066">ATP synthesis</keyword>
<keyword evidence="9 12" id="KW-0472">Membrane</keyword>
<reference evidence="13" key="1">
    <citation type="journal article" date="2004" name="Appl. Environ. Microbiol.">
        <title>Evolutionary relationships of primary prokaryotic endosymbionts of whiteflies and their hosts.</title>
        <authorList>
            <person name="Thao M.L."/>
            <person name="Baumann P."/>
        </authorList>
    </citation>
    <scope>NUCLEOTIDE SEQUENCE</scope>
</reference>
<feature type="transmembrane region" description="Helical" evidence="12">
    <location>
        <begin position="47"/>
        <end position="65"/>
    </location>
</feature>
<keyword evidence="4" id="KW-0138">CF(0)</keyword>
<name>Q674P7_TETAA</name>
<evidence type="ECO:0000256" key="5">
    <source>
        <dbReference type="ARBA" id="ARBA00022692"/>
    </source>
</evidence>
<sequence>MLMSLFEVYDPFTFYFDLSLNWLALCFFFFFLVFNYWGILGSLGVSFGLMMGFLVSEFVTFFSFSKMKTSLLFFVCLFFYILFINILGLIPYVFSCSTHFVFSISLALPFWLGLMILGWLNFTNSMFSHLIPVGTPVLLMSFMVLIETVSNFIRPWSLSVRLMANMISGHLLMSLLGECGSYFVPVGLCLFAFEFFVCFIQGYVFCALLTLYSSEI</sequence>
<keyword evidence="3" id="KW-0813">Transport</keyword>
<dbReference type="GO" id="GO:0046933">
    <property type="term" value="F:proton-transporting ATP synthase activity, rotational mechanism"/>
    <property type="evidence" value="ECO:0007669"/>
    <property type="project" value="TreeGrafter"/>
</dbReference>
<dbReference type="EMBL" id="AY521262">
    <property type="protein sequence ID" value="AAU14152.1"/>
    <property type="molecule type" value="Genomic_DNA"/>
</dbReference>
<evidence type="ECO:0000256" key="2">
    <source>
        <dbReference type="ARBA" id="ARBA00006810"/>
    </source>
</evidence>
<evidence type="ECO:0000256" key="6">
    <source>
        <dbReference type="ARBA" id="ARBA00022781"/>
    </source>
</evidence>
<dbReference type="InterPro" id="IPR000568">
    <property type="entry name" value="ATP_synth_F0_asu"/>
</dbReference>
<reference evidence="13" key="2">
    <citation type="journal article" date="2004" name="BMC Evol. Biol.">
        <title>Organization of the mitochondrial genomes of whiteflies, aphids, and psyllids (Hemiptera, Sternorrhyncha).</title>
        <authorList>
            <person name="Thao M.L."/>
            <person name="Baumann L."/>
            <person name="Baumann P."/>
        </authorList>
    </citation>
    <scope>NUCLEOTIDE SEQUENCE</scope>
</reference>
<keyword evidence="7 12" id="KW-1133">Transmembrane helix</keyword>
<dbReference type="PROSITE" id="PS00449">
    <property type="entry name" value="ATPASE_A"/>
    <property type="match status" value="1"/>
</dbReference>
<dbReference type="AlphaFoldDB" id="Q674P7"/>
<gene>
    <name evidence="13" type="primary">ATP6</name>
</gene>
<dbReference type="CTD" id="4508"/>
<dbReference type="PANTHER" id="PTHR11410:SF0">
    <property type="entry name" value="ATP SYNTHASE SUBUNIT A"/>
    <property type="match status" value="1"/>
</dbReference>
<protein>
    <recommendedName>
        <fullName evidence="11">ATP synthase subunit a</fullName>
    </recommendedName>
</protein>
<proteinExistence type="inferred from homology"/>
<dbReference type="InterPro" id="IPR023011">
    <property type="entry name" value="ATP_synth_F0_asu_AS"/>
</dbReference>
<organism evidence="13">
    <name type="scientific">Tetraleurodes acaciae</name>
    <name type="common">Acacia whitefly</name>
    <name type="synonym">Aleyrodes acaciae</name>
    <dbReference type="NCBI Taxonomy" id="267835"/>
    <lineage>
        <taxon>Eukaryota</taxon>
        <taxon>Metazoa</taxon>
        <taxon>Ecdysozoa</taxon>
        <taxon>Arthropoda</taxon>
        <taxon>Hexapoda</taxon>
        <taxon>Insecta</taxon>
        <taxon>Pterygota</taxon>
        <taxon>Neoptera</taxon>
        <taxon>Paraneoptera</taxon>
        <taxon>Hemiptera</taxon>
        <taxon>Sternorrhyncha</taxon>
        <taxon>Aleyrodoidea</taxon>
        <taxon>Aleyrodidae</taxon>
        <taxon>Aleyrodinae</taxon>
        <taxon>Tetraleurodes</taxon>
    </lineage>
</organism>
<dbReference type="NCBIfam" id="TIGR01131">
    <property type="entry name" value="ATP_synt_6_or_A"/>
    <property type="match status" value="1"/>
</dbReference>
<dbReference type="PANTHER" id="PTHR11410">
    <property type="entry name" value="ATP SYNTHASE SUBUNIT A"/>
    <property type="match status" value="1"/>
</dbReference>
<evidence type="ECO:0000256" key="8">
    <source>
        <dbReference type="ARBA" id="ARBA00023065"/>
    </source>
</evidence>
<dbReference type="CDD" id="cd00310">
    <property type="entry name" value="ATP-synt_Fo_a_6"/>
    <property type="match status" value="1"/>
</dbReference>
<keyword evidence="13" id="KW-0496">Mitochondrion</keyword>
<evidence type="ECO:0000256" key="9">
    <source>
        <dbReference type="ARBA" id="ARBA00023136"/>
    </source>
</evidence>
<comment type="similarity">
    <text evidence="2">Belongs to the ATPase A chain family.</text>
</comment>
<feature type="transmembrane region" description="Helical" evidence="12">
    <location>
        <begin position="100"/>
        <end position="120"/>
    </location>
</feature>
<dbReference type="GeneID" id="3021911"/>
<dbReference type="Pfam" id="PF00119">
    <property type="entry name" value="ATP-synt_A"/>
    <property type="match status" value="1"/>
</dbReference>
<geneLocation type="mitochondrion" evidence="13"/>
<evidence type="ECO:0000313" key="13">
    <source>
        <dbReference type="EMBL" id="AAU14152.1"/>
    </source>
</evidence>
<keyword evidence="5 12" id="KW-0812">Transmembrane</keyword>
<dbReference type="RefSeq" id="YP_087047.1">
    <property type="nucleotide sequence ID" value="NC_006292.1"/>
</dbReference>
<evidence type="ECO:0000256" key="10">
    <source>
        <dbReference type="ARBA" id="ARBA00023310"/>
    </source>
</evidence>
<keyword evidence="8" id="KW-0406">Ion transport</keyword>
<keyword evidence="6" id="KW-0375">Hydrogen ion transport</keyword>
<feature type="transmembrane region" description="Helical" evidence="12">
    <location>
        <begin position="126"/>
        <end position="146"/>
    </location>
</feature>
<dbReference type="GO" id="GO:0045259">
    <property type="term" value="C:proton-transporting ATP synthase complex"/>
    <property type="evidence" value="ECO:0007669"/>
    <property type="project" value="UniProtKB-KW"/>
</dbReference>
<dbReference type="GO" id="GO:0005743">
    <property type="term" value="C:mitochondrial inner membrane"/>
    <property type="evidence" value="ECO:0007669"/>
    <property type="project" value="UniProtKB-SubCell"/>
</dbReference>
<accession>Q674P7</accession>
<evidence type="ECO:0000256" key="1">
    <source>
        <dbReference type="ARBA" id="ARBA00004141"/>
    </source>
</evidence>
<comment type="subcellular location">
    <subcellularLocation>
        <location evidence="1">Membrane</location>
        <topology evidence="1">Multi-pass membrane protein</topology>
    </subcellularLocation>
    <subcellularLocation>
        <location evidence="11">Mitochondrion inner membrane</location>
        <topology evidence="11">Multi-pass membrane protein</topology>
    </subcellularLocation>
</comment>
<evidence type="ECO:0000256" key="11">
    <source>
        <dbReference type="RuleBase" id="RU004450"/>
    </source>
</evidence>
<dbReference type="Gene3D" id="1.20.120.220">
    <property type="entry name" value="ATP synthase, F0 complex, subunit A"/>
    <property type="match status" value="1"/>
</dbReference>
<evidence type="ECO:0000256" key="12">
    <source>
        <dbReference type="SAM" id="Phobius"/>
    </source>
</evidence>
<feature type="transmembrane region" description="Helical" evidence="12">
    <location>
        <begin position="71"/>
        <end position="93"/>
    </location>
</feature>
<evidence type="ECO:0000256" key="4">
    <source>
        <dbReference type="ARBA" id="ARBA00022547"/>
    </source>
</evidence>
<feature type="transmembrane region" description="Helical" evidence="12">
    <location>
        <begin position="20"/>
        <end position="40"/>
    </location>
</feature>
<feature type="transmembrane region" description="Helical" evidence="12">
    <location>
        <begin position="182"/>
        <end position="212"/>
    </location>
</feature>
<evidence type="ECO:0000256" key="7">
    <source>
        <dbReference type="ARBA" id="ARBA00022989"/>
    </source>
</evidence>
<dbReference type="InterPro" id="IPR035908">
    <property type="entry name" value="F0_ATP_A_sf"/>
</dbReference>
<dbReference type="InterPro" id="IPR045083">
    <property type="entry name" value="ATP_synth_F0_asu_bact/mt"/>
</dbReference>
<dbReference type="SUPFAM" id="SSF81336">
    <property type="entry name" value="F1F0 ATP synthase subunit A"/>
    <property type="match status" value="1"/>
</dbReference>
<evidence type="ECO:0000256" key="3">
    <source>
        <dbReference type="ARBA" id="ARBA00022448"/>
    </source>
</evidence>
<dbReference type="PRINTS" id="PR00123">
    <property type="entry name" value="ATPASEA"/>
</dbReference>